<feature type="transmembrane region" description="Helical" evidence="1">
    <location>
        <begin position="6"/>
        <end position="27"/>
    </location>
</feature>
<gene>
    <name evidence="2" type="ORF">IAB89_10745</name>
</gene>
<keyword evidence="1" id="KW-0812">Transmembrane</keyword>
<organism evidence="2 3">
    <name type="scientific">Candidatus Caccousia avicola</name>
    <dbReference type="NCBI Taxonomy" id="2840721"/>
    <lineage>
        <taxon>Bacteria</taxon>
        <taxon>Bacillati</taxon>
        <taxon>Bacillota</taxon>
        <taxon>Clostridia</taxon>
        <taxon>Eubacteriales</taxon>
        <taxon>Oscillospiraceae</taxon>
        <taxon>Oscillospiraceae incertae sedis</taxon>
        <taxon>Candidatus Caccousia</taxon>
    </lineage>
</organism>
<accession>A0A9D1AQ36</accession>
<reference evidence="2" key="2">
    <citation type="journal article" date="2021" name="PeerJ">
        <title>Extensive microbial diversity within the chicken gut microbiome revealed by metagenomics and culture.</title>
        <authorList>
            <person name="Gilroy R."/>
            <person name="Ravi A."/>
            <person name="Getino M."/>
            <person name="Pursley I."/>
            <person name="Horton D.L."/>
            <person name="Alikhan N.F."/>
            <person name="Baker D."/>
            <person name="Gharbi K."/>
            <person name="Hall N."/>
            <person name="Watson M."/>
            <person name="Adriaenssens E.M."/>
            <person name="Foster-Nyarko E."/>
            <person name="Jarju S."/>
            <person name="Secka A."/>
            <person name="Antonio M."/>
            <person name="Oren A."/>
            <person name="Chaudhuri R.R."/>
            <person name="La Ragione R."/>
            <person name="Hildebrand F."/>
            <person name="Pallen M.J."/>
        </authorList>
    </citation>
    <scope>NUCLEOTIDE SEQUENCE</scope>
    <source>
        <strain evidence="2">ChiSxjej1B13-7958</strain>
    </source>
</reference>
<evidence type="ECO:0000313" key="2">
    <source>
        <dbReference type="EMBL" id="HIR48110.1"/>
    </source>
</evidence>
<dbReference type="EMBL" id="DVGZ01000115">
    <property type="protein sequence ID" value="HIR48110.1"/>
    <property type="molecule type" value="Genomic_DNA"/>
</dbReference>
<reference evidence="2" key="1">
    <citation type="submission" date="2020-10" db="EMBL/GenBank/DDBJ databases">
        <authorList>
            <person name="Gilroy R."/>
        </authorList>
    </citation>
    <scope>NUCLEOTIDE SEQUENCE</scope>
    <source>
        <strain evidence="2">ChiSxjej1B13-7958</strain>
    </source>
</reference>
<evidence type="ECO:0000313" key="3">
    <source>
        <dbReference type="Proteomes" id="UP000824242"/>
    </source>
</evidence>
<keyword evidence="1" id="KW-0472">Membrane</keyword>
<sequence length="63" mass="6626">MYRETMGLVKGIGIGMAAAAAVTAIGAKMMKDNKHLRRSVQRAMNAVGQAAGDMMGNVSSMMH</sequence>
<name>A0A9D1AQ36_9FIRM</name>
<dbReference type="AlphaFoldDB" id="A0A9D1AQ36"/>
<protein>
    <submittedName>
        <fullName evidence="2">Uncharacterized protein</fullName>
    </submittedName>
</protein>
<proteinExistence type="predicted"/>
<dbReference type="Proteomes" id="UP000824242">
    <property type="component" value="Unassembled WGS sequence"/>
</dbReference>
<evidence type="ECO:0000256" key="1">
    <source>
        <dbReference type="SAM" id="Phobius"/>
    </source>
</evidence>
<keyword evidence="1" id="KW-1133">Transmembrane helix</keyword>
<comment type="caution">
    <text evidence="2">The sequence shown here is derived from an EMBL/GenBank/DDBJ whole genome shotgun (WGS) entry which is preliminary data.</text>
</comment>